<gene>
    <name evidence="2" type="ORF">H6G03_09260</name>
</gene>
<comment type="caution">
    <text evidence="2">The sequence shown here is derived from an EMBL/GenBank/DDBJ whole genome shotgun (WGS) entry which is preliminary data.</text>
</comment>
<organism evidence="2 3">
    <name type="scientific">Aerosakkonema funiforme FACHB-1375</name>
    <dbReference type="NCBI Taxonomy" id="2949571"/>
    <lineage>
        <taxon>Bacteria</taxon>
        <taxon>Bacillati</taxon>
        <taxon>Cyanobacteriota</taxon>
        <taxon>Cyanophyceae</taxon>
        <taxon>Oscillatoriophycideae</taxon>
        <taxon>Aerosakkonematales</taxon>
        <taxon>Aerosakkonemataceae</taxon>
        <taxon>Aerosakkonema</taxon>
    </lineage>
</organism>
<dbReference type="RefSeq" id="WP_190464054.1">
    <property type="nucleotide sequence ID" value="NZ_JACJPW010000018.1"/>
</dbReference>
<sequence>MNKFDRLKNKLTQLATKDKNFKNYGSELHKYQLNPCLTEAEIQPFEVKNKITLPDDYRNFLLEVGNGGAGPGCYGLLKLEVDKEISTVENDYYLSQPFLLKKAWNCPHLLNPGEEFVDIDEDKLTQGTMYVANYGCDIHSRLVITGDQRGTIWINDCGSDDGIYPCSLQIASFYHYEGYVIEEEQLESVLSEPALSFYDWYDNWLNMSLETEFIQ</sequence>
<reference evidence="2" key="1">
    <citation type="journal article" date="2015" name="ISME J.">
        <title>Draft Genome Sequence of Streptomyces incarnatus NRRL8089, which Produces the Nucleoside Antibiotic Sinefungin.</title>
        <authorList>
            <person name="Oshima K."/>
            <person name="Hattori M."/>
            <person name="Shimizu H."/>
            <person name="Fukuda K."/>
            <person name="Nemoto M."/>
            <person name="Inagaki K."/>
            <person name="Tamura T."/>
        </authorList>
    </citation>
    <scope>NUCLEOTIDE SEQUENCE</scope>
    <source>
        <strain evidence="2">FACHB-1375</strain>
    </source>
</reference>
<dbReference type="Proteomes" id="UP000641646">
    <property type="component" value="Unassembled WGS sequence"/>
</dbReference>
<dbReference type="EMBL" id="JACJPW010000018">
    <property type="protein sequence ID" value="MBD2181290.1"/>
    <property type="molecule type" value="Genomic_DNA"/>
</dbReference>
<reference evidence="2" key="2">
    <citation type="submission" date="2020-08" db="EMBL/GenBank/DDBJ databases">
        <authorList>
            <person name="Chen M."/>
            <person name="Teng W."/>
            <person name="Zhao L."/>
            <person name="Hu C."/>
            <person name="Zhou Y."/>
            <person name="Han B."/>
            <person name="Song L."/>
            <person name="Shu W."/>
        </authorList>
    </citation>
    <scope>NUCLEOTIDE SEQUENCE</scope>
    <source>
        <strain evidence="2">FACHB-1375</strain>
    </source>
</reference>
<dbReference type="InterPro" id="IPR037883">
    <property type="entry name" value="Knr4/Smi1-like_sf"/>
</dbReference>
<dbReference type="SMART" id="SM00860">
    <property type="entry name" value="SMI1_KNR4"/>
    <property type="match status" value="1"/>
</dbReference>
<keyword evidence="3" id="KW-1185">Reference proteome</keyword>
<dbReference type="Gene3D" id="3.40.1580.10">
    <property type="entry name" value="SMI1/KNR4-like"/>
    <property type="match status" value="1"/>
</dbReference>
<proteinExistence type="predicted"/>
<evidence type="ECO:0000313" key="2">
    <source>
        <dbReference type="EMBL" id="MBD2181290.1"/>
    </source>
</evidence>
<feature type="domain" description="Knr4/Smi1-like" evidence="1">
    <location>
        <begin position="36"/>
        <end position="203"/>
    </location>
</feature>
<name>A0A926VD18_9CYAN</name>
<dbReference type="Pfam" id="PF09346">
    <property type="entry name" value="SMI1_KNR4"/>
    <property type="match status" value="1"/>
</dbReference>
<dbReference type="AlphaFoldDB" id="A0A926VD18"/>
<evidence type="ECO:0000313" key="3">
    <source>
        <dbReference type="Proteomes" id="UP000641646"/>
    </source>
</evidence>
<evidence type="ECO:0000259" key="1">
    <source>
        <dbReference type="SMART" id="SM00860"/>
    </source>
</evidence>
<accession>A0A926VD18</accession>
<dbReference type="InterPro" id="IPR018958">
    <property type="entry name" value="Knr4/Smi1-like_dom"/>
</dbReference>
<dbReference type="SUPFAM" id="SSF160631">
    <property type="entry name" value="SMI1/KNR4-like"/>
    <property type="match status" value="1"/>
</dbReference>
<protein>
    <submittedName>
        <fullName evidence="2">SMI1/KNR4 family protein</fullName>
    </submittedName>
</protein>